<evidence type="ECO:0000313" key="4">
    <source>
        <dbReference type="Proteomes" id="UP001497392"/>
    </source>
</evidence>
<protein>
    <submittedName>
        <fullName evidence="3">G7732 protein</fullName>
    </submittedName>
</protein>
<evidence type="ECO:0000313" key="3">
    <source>
        <dbReference type="EMBL" id="CAL5224960.1"/>
    </source>
</evidence>
<comment type="caution">
    <text evidence="3">The sequence shown here is derived from an EMBL/GenBank/DDBJ whole genome shotgun (WGS) entry which is preliminary data.</text>
</comment>
<sequence>MRVRNACTGRLSRSSWALLFAVLIGPQLAVAKEFLGINLGPTRSEFPTRSFRDDTAAAIAGSLLLKYNASEARVVAARWFQVAREYLPALAQSNPLPPVDINVAIANSLFANMTEAAGEALSAFLPDHVGQDSFKSNYSQAFIPGLVTALRGIRYEPCLLRSAALGAGISAAGVVVNPELFATRPTGAAVVATGLRIRPALLVVEPTAAAGVAIGGLVAPTLITVLPTHVSVRDIGLQANPALIKIGQSPNVPITGPEGTDKSPTGSPPPSNLPTSNNGAGGDAAEAIGPGITFSLLP</sequence>
<feature type="region of interest" description="Disordered" evidence="1">
    <location>
        <begin position="248"/>
        <end position="292"/>
    </location>
</feature>
<feature type="chain" id="PRO_5047516100" evidence="2">
    <location>
        <begin position="32"/>
        <end position="298"/>
    </location>
</feature>
<reference evidence="3 4" key="1">
    <citation type="submission" date="2024-06" db="EMBL/GenBank/DDBJ databases">
        <authorList>
            <person name="Kraege A."/>
            <person name="Thomma B."/>
        </authorList>
    </citation>
    <scope>NUCLEOTIDE SEQUENCE [LARGE SCALE GENOMIC DNA]</scope>
</reference>
<proteinExistence type="predicted"/>
<dbReference type="EMBL" id="CAXHTA020000012">
    <property type="protein sequence ID" value="CAL5224960.1"/>
    <property type="molecule type" value="Genomic_DNA"/>
</dbReference>
<name>A0ABP1FYK8_9CHLO</name>
<feature type="signal peptide" evidence="2">
    <location>
        <begin position="1"/>
        <end position="31"/>
    </location>
</feature>
<evidence type="ECO:0000256" key="2">
    <source>
        <dbReference type="SAM" id="SignalP"/>
    </source>
</evidence>
<evidence type="ECO:0000256" key="1">
    <source>
        <dbReference type="SAM" id="MobiDB-lite"/>
    </source>
</evidence>
<keyword evidence="2" id="KW-0732">Signal</keyword>
<accession>A0ABP1FYK8</accession>
<organism evidence="3 4">
    <name type="scientific">Coccomyxa viridis</name>
    <dbReference type="NCBI Taxonomy" id="1274662"/>
    <lineage>
        <taxon>Eukaryota</taxon>
        <taxon>Viridiplantae</taxon>
        <taxon>Chlorophyta</taxon>
        <taxon>core chlorophytes</taxon>
        <taxon>Trebouxiophyceae</taxon>
        <taxon>Trebouxiophyceae incertae sedis</taxon>
        <taxon>Coccomyxaceae</taxon>
        <taxon>Coccomyxa</taxon>
    </lineage>
</organism>
<keyword evidence="4" id="KW-1185">Reference proteome</keyword>
<gene>
    <name evidence="3" type="primary">g7732</name>
    <name evidence="3" type="ORF">VP750_LOCUS6619</name>
</gene>
<dbReference type="Proteomes" id="UP001497392">
    <property type="component" value="Unassembled WGS sequence"/>
</dbReference>